<evidence type="ECO:0000256" key="10">
    <source>
        <dbReference type="SAM" id="Phobius"/>
    </source>
</evidence>
<name>A0ABQ9FKI0_TEGGR</name>
<keyword evidence="7" id="KW-0325">Glycoprotein</keyword>
<gene>
    <name evidence="11" type="ORF">KUTeg_004636</name>
</gene>
<accession>A0ABQ9FKI0</accession>
<dbReference type="InterPro" id="IPR037272">
    <property type="entry name" value="SNS_sf"/>
</dbReference>
<evidence type="ECO:0000256" key="1">
    <source>
        <dbReference type="ARBA" id="ARBA00004141"/>
    </source>
</evidence>
<dbReference type="PANTHER" id="PTHR11616">
    <property type="entry name" value="SODIUM/CHLORIDE DEPENDENT TRANSPORTER"/>
    <property type="match status" value="1"/>
</dbReference>
<organism evidence="11 12">
    <name type="scientific">Tegillarca granosa</name>
    <name type="common">Malaysian cockle</name>
    <name type="synonym">Anadara granosa</name>
    <dbReference type="NCBI Taxonomy" id="220873"/>
    <lineage>
        <taxon>Eukaryota</taxon>
        <taxon>Metazoa</taxon>
        <taxon>Spiralia</taxon>
        <taxon>Lophotrochozoa</taxon>
        <taxon>Mollusca</taxon>
        <taxon>Bivalvia</taxon>
        <taxon>Autobranchia</taxon>
        <taxon>Pteriomorphia</taxon>
        <taxon>Arcoida</taxon>
        <taxon>Arcoidea</taxon>
        <taxon>Arcidae</taxon>
        <taxon>Tegillarca</taxon>
    </lineage>
</organism>
<keyword evidence="3 8" id="KW-0813">Transport</keyword>
<keyword evidence="6 10" id="KW-0472">Membrane</keyword>
<dbReference type="EMBL" id="JARBDR010000224">
    <property type="protein sequence ID" value="KAJ8317812.1"/>
    <property type="molecule type" value="Genomic_DNA"/>
</dbReference>
<dbReference type="InterPro" id="IPR000175">
    <property type="entry name" value="Na/ntran_symport"/>
</dbReference>
<evidence type="ECO:0000256" key="5">
    <source>
        <dbReference type="ARBA" id="ARBA00022989"/>
    </source>
</evidence>
<comment type="subcellular location">
    <subcellularLocation>
        <location evidence="1">Membrane</location>
        <topology evidence="1">Multi-pass membrane protein</topology>
    </subcellularLocation>
</comment>
<dbReference type="PANTHER" id="PTHR11616:SF321">
    <property type="entry name" value="SODIUM-DEPENDENT NUTRIENT AMINO ACID TRANSPORTER 1-RELATED"/>
    <property type="match status" value="1"/>
</dbReference>
<feature type="non-terminal residue" evidence="11">
    <location>
        <position position="255"/>
    </location>
</feature>
<comment type="caution">
    <text evidence="11">The sequence shown here is derived from an EMBL/GenBank/DDBJ whole genome shotgun (WGS) entry which is preliminary data.</text>
</comment>
<evidence type="ECO:0000256" key="8">
    <source>
        <dbReference type="RuleBase" id="RU003732"/>
    </source>
</evidence>
<keyword evidence="4 8" id="KW-0812">Transmembrane</keyword>
<comment type="similarity">
    <text evidence="2 8">Belongs to the sodium:neurotransmitter symporter (SNF) (TC 2.A.22) family.</text>
</comment>
<feature type="transmembrane region" description="Helical" evidence="10">
    <location>
        <begin position="60"/>
        <end position="80"/>
    </location>
</feature>
<feature type="transmembrane region" description="Helical" evidence="10">
    <location>
        <begin position="142"/>
        <end position="162"/>
    </location>
</feature>
<evidence type="ECO:0000256" key="4">
    <source>
        <dbReference type="ARBA" id="ARBA00022692"/>
    </source>
</evidence>
<dbReference type="Proteomes" id="UP001217089">
    <property type="component" value="Unassembled WGS sequence"/>
</dbReference>
<sequence length="255" mass="28518">MTKSEAGDDLPETNFNDNNTNSEREKWSHKIEYLLSMVGFCVGLGNIWRFPYICMRNGGGAFLIPFVFFLVTCGLPLYFLEVSVGQFMGRGVISVWNAFPLFRGIGFGTLLLSAIITFYYNIITTWNQVLQMSSGIDDIGTLPWHLPVCFLTAWIMICLCLIKGVRSIGKVVYVTATMPYIILAVLFIRGVTLPGGVDGIIYYLKPNFTRLLDKQVWLEAALQVFYSLGPCWGGLITMSSYNKDAISLTFISEGT</sequence>
<keyword evidence="12" id="KW-1185">Reference proteome</keyword>
<feature type="transmembrane region" description="Helical" evidence="10">
    <location>
        <begin position="101"/>
        <end position="122"/>
    </location>
</feature>
<evidence type="ECO:0000313" key="11">
    <source>
        <dbReference type="EMBL" id="KAJ8317812.1"/>
    </source>
</evidence>
<evidence type="ECO:0000256" key="7">
    <source>
        <dbReference type="ARBA" id="ARBA00023180"/>
    </source>
</evidence>
<proteinExistence type="inferred from homology"/>
<keyword evidence="8" id="KW-0769">Symport</keyword>
<keyword evidence="5 10" id="KW-1133">Transmembrane helix</keyword>
<feature type="transmembrane region" description="Helical" evidence="10">
    <location>
        <begin position="31"/>
        <end position="48"/>
    </location>
</feature>
<feature type="region of interest" description="Disordered" evidence="9">
    <location>
        <begin position="1"/>
        <end position="22"/>
    </location>
</feature>
<dbReference type="PROSITE" id="PS00610">
    <property type="entry name" value="NA_NEUROTRAN_SYMP_1"/>
    <property type="match status" value="1"/>
</dbReference>
<dbReference type="SUPFAM" id="SSF161070">
    <property type="entry name" value="SNF-like"/>
    <property type="match status" value="1"/>
</dbReference>
<evidence type="ECO:0000256" key="9">
    <source>
        <dbReference type="SAM" id="MobiDB-lite"/>
    </source>
</evidence>
<protein>
    <recommendedName>
        <fullName evidence="8">Transporter</fullName>
    </recommendedName>
</protein>
<dbReference type="PROSITE" id="PS50267">
    <property type="entry name" value="NA_NEUROTRAN_SYMP_3"/>
    <property type="match status" value="1"/>
</dbReference>
<dbReference type="PRINTS" id="PR00176">
    <property type="entry name" value="NANEUSMPORT"/>
</dbReference>
<evidence type="ECO:0000256" key="3">
    <source>
        <dbReference type="ARBA" id="ARBA00022448"/>
    </source>
</evidence>
<evidence type="ECO:0000313" key="12">
    <source>
        <dbReference type="Proteomes" id="UP001217089"/>
    </source>
</evidence>
<evidence type="ECO:0000256" key="6">
    <source>
        <dbReference type="ARBA" id="ARBA00023136"/>
    </source>
</evidence>
<evidence type="ECO:0000256" key="2">
    <source>
        <dbReference type="ARBA" id="ARBA00006459"/>
    </source>
</evidence>
<feature type="transmembrane region" description="Helical" evidence="10">
    <location>
        <begin position="171"/>
        <end position="188"/>
    </location>
</feature>
<reference evidence="11 12" key="1">
    <citation type="submission" date="2022-12" db="EMBL/GenBank/DDBJ databases">
        <title>Chromosome-level genome of Tegillarca granosa.</title>
        <authorList>
            <person name="Kim J."/>
        </authorList>
    </citation>
    <scope>NUCLEOTIDE SEQUENCE [LARGE SCALE GENOMIC DNA]</scope>
    <source>
        <strain evidence="11">Teg-2019</strain>
        <tissue evidence="11">Adductor muscle</tissue>
    </source>
</reference>
<dbReference type="Pfam" id="PF00209">
    <property type="entry name" value="SNF"/>
    <property type="match status" value="1"/>
</dbReference>